<sequence length="467" mass="51456">MTKTTIPIGLPYPNPTKAYWQTPPHHLSDHRTTDSLPSSAKYVIVGSGITGAITAYKLLQEKPGASIVVLEARQACSGATGRNGGHCRAGRYLEFKDYLEQFGEEEALLMEKLEEENVKKVGEFVKEHHIECDLRAVETLDVFTDDRKWRNALESLKARKNVLDGKVETNILTKHRVWSAKETRQQLMIPEGVGAISFPAYALSPYKFVCRLLELCIGKGINLQTNTPVLEISQSSARGSSKWWTAHTDRGDIRAEEVILATNAYSSALYPPLAKFLIPTRAQVAAIRPGSKIVDNPALKRTMGLESHVSGDYMQSRAEGTSGVGDIIIGGGRRLGTPLGEHGEQPILDDTLIHPRISKYLTHAAASYFGRENWGDDGEVLQEWTGIMGYTVDSQPVVGQAPGQEGLWLCVGFNGHGMALTFQSAEALVQMIMGRKDQVDEWFPKNYGIGRVSSIRGGREPLSLEHM</sequence>
<protein>
    <recommendedName>
        <fullName evidence="1">FAD dependent oxidoreductase domain-containing protein</fullName>
    </recommendedName>
</protein>
<dbReference type="PANTHER" id="PTHR13847:SF284">
    <property type="entry name" value="FAD DEPENDENT OXIDOREDUCTASE DOMAIN-CONTAINING PROTEIN"/>
    <property type="match status" value="1"/>
</dbReference>
<dbReference type="InterPro" id="IPR036188">
    <property type="entry name" value="FAD/NAD-bd_sf"/>
</dbReference>
<accession>A0A8H7TJZ5</accession>
<dbReference type="SUPFAM" id="SSF51905">
    <property type="entry name" value="FAD/NAD(P)-binding domain"/>
    <property type="match status" value="1"/>
</dbReference>
<dbReference type="AlphaFoldDB" id="A0A8H7TJZ5"/>
<dbReference type="Gene3D" id="3.30.9.10">
    <property type="entry name" value="D-Amino Acid Oxidase, subunit A, domain 2"/>
    <property type="match status" value="1"/>
</dbReference>
<dbReference type="Gene3D" id="3.50.50.60">
    <property type="entry name" value="FAD/NAD(P)-binding domain"/>
    <property type="match status" value="1"/>
</dbReference>
<dbReference type="GO" id="GO:0005737">
    <property type="term" value="C:cytoplasm"/>
    <property type="evidence" value="ECO:0007669"/>
    <property type="project" value="TreeGrafter"/>
</dbReference>
<dbReference type="OrthoDB" id="429143at2759"/>
<evidence type="ECO:0000313" key="3">
    <source>
        <dbReference type="Proteomes" id="UP000664132"/>
    </source>
</evidence>
<keyword evidence="3" id="KW-1185">Reference proteome</keyword>
<proteinExistence type="predicted"/>
<comment type="caution">
    <text evidence="2">The sequence shown here is derived from an EMBL/GenBank/DDBJ whole genome shotgun (WGS) entry which is preliminary data.</text>
</comment>
<reference evidence="2" key="1">
    <citation type="submission" date="2021-02" db="EMBL/GenBank/DDBJ databases">
        <title>Genome sequence Cadophora malorum strain M34.</title>
        <authorList>
            <person name="Stefanovic E."/>
            <person name="Vu D."/>
            <person name="Scully C."/>
            <person name="Dijksterhuis J."/>
            <person name="Roader J."/>
            <person name="Houbraken J."/>
        </authorList>
    </citation>
    <scope>NUCLEOTIDE SEQUENCE</scope>
    <source>
        <strain evidence="2">M34</strain>
    </source>
</reference>
<organism evidence="2 3">
    <name type="scientific">Cadophora malorum</name>
    <dbReference type="NCBI Taxonomy" id="108018"/>
    <lineage>
        <taxon>Eukaryota</taxon>
        <taxon>Fungi</taxon>
        <taxon>Dikarya</taxon>
        <taxon>Ascomycota</taxon>
        <taxon>Pezizomycotina</taxon>
        <taxon>Leotiomycetes</taxon>
        <taxon>Helotiales</taxon>
        <taxon>Ploettnerulaceae</taxon>
        <taxon>Cadophora</taxon>
    </lineage>
</organism>
<dbReference type="EMBL" id="JAFJYH010000077">
    <property type="protein sequence ID" value="KAG4420796.1"/>
    <property type="molecule type" value="Genomic_DNA"/>
</dbReference>
<evidence type="ECO:0000313" key="2">
    <source>
        <dbReference type="EMBL" id="KAG4420796.1"/>
    </source>
</evidence>
<dbReference type="PANTHER" id="PTHR13847">
    <property type="entry name" value="SARCOSINE DEHYDROGENASE-RELATED"/>
    <property type="match status" value="1"/>
</dbReference>
<evidence type="ECO:0000259" key="1">
    <source>
        <dbReference type="Pfam" id="PF01266"/>
    </source>
</evidence>
<dbReference type="InterPro" id="IPR006076">
    <property type="entry name" value="FAD-dep_OxRdtase"/>
</dbReference>
<gene>
    <name evidence="2" type="ORF">IFR04_006076</name>
</gene>
<dbReference type="Pfam" id="PF01266">
    <property type="entry name" value="DAO"/>
    <property type="match status" value="1"/>
</dbReference>
<name>A0A8H7TJZ5_9HELO</name>
<feature type="domain" description="FAD dependent oxidoreductase" evidence="1">
    <location>
        <begin position="42"/>
        <end position="431"/>
    </location>
</feature>
<dbReference type="Proteomes" id="UP000664132">
    <property type="component" value="Unassembled WGS sequence"/>
</dbReference>